<dbReference type="EMBL" id="MN739024">
    <property type="protein sequence ID" value="QHT35615.1"/>
    <property type="molecule type" value="Genomic_DNA"/>
</dbReference>
<sequence length="128" mass="14998">MKNVLLILAFTVLVYLMWRLWKPVLTPKRTVQKDKANLYFFHTDWCGHCQKAMPEWEKLEQGPKQFGDTEVSFIRVNAEKDRETSDLYEVNAYPTIKLETPTALYTYAGRPTTEGLTQYLRQTFGKEA</sequence>
<proteinExistence type="predicted"/>
<dbReference type="InterPro" id="IPR051063">
    <property type="entry name" value="PDI"/>
</dbReference>
<dbReference type="GO" id="GO:0005783">
    <property type="term" value="C:endoplasmic reticulum"/>
    <property type="evidence" value="ECO:0007669"/>
    <property type="project" value="TreeGrafter"/>
</dbReference>
<dbReference type="Gene3D" id="3.40.30.10">
    <property type="entry name" value="Glutaredoxin"/>
    <property type="match status" value="1"/>
</dbReference>
<dbReference type="CDD" id="cd02961">
    <property type="entry name" value="PDI_a_family"/>
    <property type="match status" value="1"/>
</dbReference>
<name>A0A6C0F8W7_9ZZZZ</name>
<dbReference type="InterPro" id="IPR013766">
    <property type="entry name" value="Thioredoxin_domain"/>
</dbReference>
<dbReference type="InterPro" id="IPR036249">
    <property type="entry name" value="Thioredoxin-like_sf"/>
</dbReference>
<protein>
    <recommendedName>
        <fullName evidence="1">Thioredoxin domain-containing protein</fullName>
    </recommendedName>
</protein>
<dbReference type="PROSITE" id="PS51352">
    <property type="entry name" value="THIOREDOXIN_2"/>
    <property type="match status" value="1"/>
</dbReference>
<dbReference type="SUPFAM" id="SSF52833">
    <property type="entry name" value="Thioredoxin-like"/>
    <property type="match status" value="1"/>
</dbReference>
<dbReference type="GO" id="GO:0006457">
    <property type="term" value="P:protein folding"/>
    <property type="evidence" value="ECO:0007669"/>
    <property type="project" value="TreeGrafter"/>
</dbReference>
<dbReference type="PANTHER" id="PTHR45672">
    <property type="entry name" value="PROTEIN DISULFIDE-ISOMERASE C17H9.14C-RELATED"/>
    <property type="match status" value="1"/>
</dbReference>
<organism evidence="2">
    <name type="scientific">viral metagenome</name>
    <dbReference type="NCBI Taxonomy" id="1070528"/>
    <lineage>
        <taxon>unclassified sequences</taxon>
        <taxon>metagenomes</taxon>
        <taxon>organismal metagenomes</taxon>
    </lineage>
</organism>
<accession>A0A6C0F8W7</accession>
<dbReference type="AlphaFoldDB" id="A0A6C0F8W7"/>
<evidence type="ECO:0000313" key="2">
    <source>
        <dbReference type="EMBL" id="QHT35615.1"/>
    </source>
</evidence>
<dbReference type="GO" id="GO:0003756">
    <property type="term" value="F:protein disulfide isomerase activity"/>
    <property type="evidence" value="ECO:0007669"/>
    <property type="project" value="TreeGrafter"/>
</dbReference>
<reference evidence="2" key="1">
    <citation type="journal article" date="2020" name="Nature">
        <title>Giant virus diversity and host interactions through global metagenomics.</title>
        <authorList>
            <person name="Schulz F."/>
            <person name="Roux S."/>
            <person name="Paez-Espino D."/>
            <person name="Jungbluth S."/>
            <person name="Walsh D.A."/>
            <person name="Denef V.J."/>
            <person name="McMahon K.D."/>
            <person name="Konstantinidis K.T."/>
            <person name="Eloe-Fadrosh E.A."/>
            <person name="Kyrpides N.C."/>
            <person name="Woyke T."/>
        </authorList>
    </citation>
    <scope>NUCLEOTIDE SEQUENCE</scope>
    <source>
        <strain evidence="2">GVMAG-M-3300009180-45</strain>
    </source>
</reference>
<dbReference type="Pfam" id="PF00085">
    <property type="entry name" value="Thioredoxin"/>
    <property type="match status" value="1"/>
</dbReference>
<feature type="domain" description="Thioredoxin" evidence="1">
    <location>
        <begin position="1"/>
        <end position="125"/>
    </location>
</feature>
<evidence type="ECO:0000259" key="1">
    <source>
        <dbReference type="PROSITE" id="PS51352"/>
    </source>
</evidence>